<sequence length="76" mass="8568">MRFQSTEDLATRLRQRHLDDLLDTGSRIFGTSEGFLHWMLTDERSLQGRHPADLVGVPGGVDRLKAILADLTPQTH</sequence>
<gene>
    <name evidence="1" type="ORF">ACFFLH_02910</name>
</gene>
<dbReference type="EMBL" id="JBHLZN010000001">
    <property type="protein sequence ID" value="MFB9885366.1"/>
    <property type="molecule type" value="Genomic_DNA"/>
</dbReference>
<proteinExistence type="predicted"/>
<evidence type="ECO:0000313" key="1">
    <source>
        <dbReference type="EMBL" id="MFB9885366.1"/>
    </source>
</evidence>
<evidence type="ECO:0000313" key="2">
    <source>
        <dbReference type="Proteomes" id="UP001589628"/>
    </source>
</evidence>
<reference evidence="1 2" key="1">
    <citation type="submission" date="2024-09" db="EMBL/GenBank/DDBJ databases">
        <authorList>
            <person name="Sun Q."/>
            <person name="Mori K."/>
        </authorList>
    </citation>
    <scope>NUCLEOTIDE SEQUENCE [LARGE SCALE GENOMIC DNA]</scope>
    <source>
        <strain evidence="1 2">ATCC 51285</strain>
    </source>
</reference>
<dbReference type="RefSeq" id="WP_027313065.1">
    <property type="nucleotide sequence ID" value="NZ_JBHLZN010000001.1"/>
</dbReference>
<name>A0ABV5Z7V4_9GAMM</name>
<organism evidence="1 2">
    <name type="scientific">Balneatrix alpica</name>
    <dbReference type="NCBI Taxonomy" id="75684"/>
    <lineage>
        <taxon>Bacteria</taxon>
        <taxon>Pseudomonadati</taxon>
        <taxon>Pseudomonadota</taxon>
        <taxon>Gammaproteobacteria</taxon>
        <taxon>Oceanospirillales</taxon>
        <taxon>Balneatrichaceae</taxon>
        <taxon>Balneatrix</taxon>
    </lineage>
</organism>
<protein>
    <recommendedName>
        <fullName evidence="3">Antitoxin Xre/MbcA/ParS-like toxin-binding domain-containing protein</fullName>
    </recommendedName>
</protein>
<evidence type="ECO:0008006" key="3">
    <source>
        <dbReference type="Google" id="ProtNLM"/>
    </source>
</evidence>
<dbReference type="Proteomes" id="UP001589628">
    <property type="component" value="Unassembled WGS sequence"/>
</dbReference>
<comment type="caution">
    <text evidence="1">The sequence shown here is derived from an EMBL/GenBank/DDBJ whole genome shotgun (WGS) entry which is preliminary data.</text>
</comment>
<keyword evidence="2" id="KW-1185">Reference proteome</keyword>
<accession>A0ABV5Z7V4</accession>